<dbReference type="InterPro" id="IPR023299">
    <property type="entry name" value="ATPase_P-typ_cyto_dom_N"/>
</dbReference>
<dbReference type="NCBIfam" id="TIGR01494">
    <property type="entry name" value="ATPase_P-type"/>
    <property type="match status" value="1"/>
</dbReference>
<dbReference type="Pfam" id="PF00403">
    <property type="entry name" value="HMA"/>
    <property type="match status" value="1"/>
</dbReference>
<evidence type="ECO:0000256" key="6">
    <source>
        <dbReference type="ARBA" id="ARBA00022692"/>
    </source>
</evidence>
<dbReference type="Gene3D" id="3.30.70.100">
    <property type="match status" value="1"/>
</dbReference>
<evidence type="ECO:0000313" key="20">
    <source>
        <dbReference type="Proteomes" id="UP001199916"/>
    </source>
</evidence>
<dbReference type="SUPFAM" id="SSF81653">
    <property type="entry name" value="Calcium ATPase, transduction domain A"/>
    <property type="match status" value="1"/>
</dbReference>
<feature type="transmembrane region" description="Helical" evidence="17">
    <location>
        <begin position="98"/>
        <end position="116"/>
    </location>
</feature>
<dbReference type="SUPFAM" id="SSF55008">
    <property type="entry name" value="HMA, heavy metal-associated domain"/>
    <property type="match status" value="1"/>
</dbReference>
<feature type="transmembrane region" description="Helical" evidence="17">
    <location>
        <begin position="352"/>
        <end position="372"/>
    </location>
</feature>
<dbReference type="SFLD" id="SFLDS00003">
    <property type="entry name" value="Haloacid_Dehalogenase"/>
    <property type="match status" value="1"/>
</dbReference>
<evidence type="ECO:0000256" key="17">
    <source>
        <dbReference type="RuleBase" id="RU362081"/>
    </source>
</evidence>
<dbReference type="SUPFAM" id="SSF81665">
    <property type="entry name" value="Calcium ATPase, transmembrane domain M"/>
    <property type="match status" value="1"/>
</dbReference>
<evidence type="ECO:0000313" key="19">
    <source>
        <dbReference type="EMBL" id="MCE5169952.1"/>
    </source>
</evidence>
<dbReference type="NCBIfam" id="TIGR01525">
    <property type="entry name" value="ATPase-IB_hvy"/>
    <property type="match status" value="1"/>
</dbReference>
<dbReference type="Pfam" id="PF00122">
    <property type="entry name" value="E1-E2_ATPase"/>
    <property type="match status" value="1"/>
</dbReference>
<dbReference type="InterPro" id="IPR027256">
    <property type="entry name" value="P-typ_ATPase_IB"/>
</dbReference>
<keyword evidence="7 17" id="KW-0479">Metal-binding</keyword>
<keyword evidence="10 17" id="KW-0067">ATP-binding</keyword>
<comment type="catalytic activity">
    <reaction evidence="16">
        <text>Cu(+)(in) + ATP + H2O = Cu(+)(out) + ADP + phosphate + H(+)</text>
        <dbReference type="Rhea" id="RHEA:25792"/>
        <dbReference type="ChEBI" id="CHEBI:15377"/>
        <dbReference type="ChEBI" id="CHEBI:15378"/>
        <dbReference type="ChEBI" id="CHEBI:30616"/>
        <dbReference type="ChEBI" id="CHEBI:43474"/>
        <dbReference type="ChEBI" id="CHEBI:49552"/>
        <dbReference type="ChEBI" id="CHEBI:456216"/>
        <dbReference type="EC" id="7.2.2.8"/>
    </reaction>
</comment>
<evidence type="ECO:0000256" key="15">
    <source>
        <dbReference type="ARBA" id="ARBA00023136"/>
    </source>
</evidence>
<keyword evidence="17" id="KW-1003">Cell membrane</keyword>
<evidence type="ECO:0000256" key="16">
    <source>
        <dbReference type="ARBA" id="ARBA00049289"/>
    </source>
</evidence>
<dbReference type="Pfam" id="PF00702">
    <property type="entry name" value="Hydrolase"/>
    <property type="match status" value="1"/>
</dbReference>
<dbReference type="InterPro" id="IPR006121">
    <property type="entry name" value="HMA_dom"/>
</dbReference>
<evidence type="ECO:0000256" key="10">
    <source>
        <dbReference type="ARBA" id="ARBA00022840"/>
    </source>
</evidence>
<comment type="caution">
    <text evidence="19">The sequence shown here is derived from an EMBL/GenBank/DDBJ whole genome shotgun (WGS) entry which is preliminary data.</text>
</comment>
<dbReference type="Gene3D" id="3.40.1110.10">
    <property type="entry name" value="Calcium-transporting ATPase, cytoplasmic domain N"/>
    <property type="match status" value="1"/>
</dbReference>
<evidence type="ECO:0000256" key="7">
    <source>
        <dbReference type="ARBA" id="ARBA00022723"/>
    </source>
</evidence>
<accession>A0ABS8YEG6</accession>
<evidence type="ECO:0000256" key="4">
    <source>
        <dbReference type="ARBA" id="ARBA00022448"/>
    </source>
</evidence>
<evidence type="ECO:0000256" key="13">
    <source>
        <dbReference type="ARBA" id="ARBA00023008"/>
    </source>
</evidence>
<feature type="transmembrane region" description="Helical" evidence="17">
    <location>
        <begin position="384"/>
        <end position="406"/>
    </location>
</feature>
<organism evidence="19 20">
    <name type="scientific">Paenibacillus profundus</name>
    <dbReference type="NCBI Taxonomy" id="1173085"/>
    <lineage>
        <taxon>Bacteria</taxon>
        <taxon>Bacillati</taxon>
        <taxon>Bacillota</taxon>
        <taxon>Bacilli</taxon>
        <taxon>Bacillales</taxon>
        <taxon>Paenibacillaceae</taxon>
        <taxon>Paenibacillus</taxon>
    </lineage>
</organism>
<dbReference type="InterPro" id="IPR036412">
    <property type="entry name" value="HAD-like_sf"/>
</dbReference>
<dbReference type="SUPFAM" id="SSF56784">
    <property type="entry name" value="HAD-like"/>
    <property type="match status" value="1"/>
</dbReference>
<feature type="transmembrane region" description="Helical" evidence="17">
    <location>
        <begin position="166"/>
        <end position="184"/>
    </location>
</feature>
<feature type="transmembrane region" description="Helical" evidence="17">
    <location>
        <begin position="691"/>
        <end position="708"/>
    </location>
</feature>
<keyword evidence="15 17" id="KW-0472">Membrane</keyword>
<dbReference type="InterPro" id="IPR008250">
    <property type="entry name" value="ATPase_P-typ_transduc_dom_A_sf"/>
</dbReference>
<evidence type="ECO:0000256" key="14">
    <source>
        <dbReference type="ARBA" id="ARBA00023065"/>
    </source>
</evidence>
<reference evidence="19 20" key="1">
    <citation type="submission" date="2021-11" db="EMBL/GenBank/DDBJ databases">
        <title>Draft genome sequence of Paenibacillus profundus YoMME, a new Gram-positive bacteria with exoelectrogenic properties.</title>
        <authorList>
            <person name="Hubenova Y."/>
            <person name="Hubenova E."/>
            <person name="Manasiev Y."/>
            <person name="Peykov S."/>
            <person name="Mitov M."/>
        </authorList>
    </citation>
    <scope>NUCLEOTIDE SEQUENCE [LARGE SCALE GENOMIC DNA]</scope>
    <source>
        <strain evidence="19 20">YoMME</strain>
    </source>
</reference>
<dbReference type="EMBL" id="JAJNBZ010000007">
    <property type="protein sequence ID" value="MCE5169952.1"/>
    <property type="molecule type" value="Genomic_DNA"/>
</dbReference>
<dbReference type="RefSeq" id="WP_233696816.1">
    <property type="nucleotide sequence ID" value="NZ_JAJNBZ010000007.1"/>
</dbReference>
<keyword evidence="14" id="KW-0406">Ion transport</keyword>
<dbReference type="Gene3D" id="3.40.50.1000">
    <property type="entry name" value="HAD superfamily/HAD-like"/>
    <property type="match status" value="1"/>
</dbReference>
<keyword evidence="20" id="KW-1185">Reference proteome</keyword>
<dbReference type="InterPro" id="IPR044492">
    <property type="entry name" value="P_typ_ATPase_HD_dom"/>
</dbReference>
<keyword evidence="5" id="KW-0597">Phosphoprotein</keyword>
<dbReference type="SFLD" id="SFLDF00027">
    <property type="entry name" value="p-type_atpase"/>
    <property type="match status" value="1"/>
</dbReference>
<evidence type="ECO:0000256" key="11">
    <source>
        <dbReference type="ARBA" id="ARBA00022967"/>
    </source>
</evidence>
<keyword evidence="12 17" id="KW-1133">Transmembrane helix</keyword>
<dbReference type="PANTHER" id="PTHR43520">
    <property type="entry name" value="ATP7, ISOFORM B"/>
    <property type="match status" value="1"/>
</dbReference>
<evidence type="ECO:0000256" key="3">
    <source>
        <dbReference type="ARBA" id="ARBA00012517"/>
    </source>
</evidence>
<comment type="subcellular location">
    <subcellularLocation>
        <location evidence="17">Cell membrane</location>
    </subcellularLocation>
    <subcellularLocation>
        <location evidence="1">Endomembrane system</location>
        <topology evidence="1">Multi-pass membrane protein</topology>
    </subcellularLocation>
</comment>
<dbReference type="CDD" id="cd00371">
    <property type="entry name" value="HMA"/>
    <property type="match status" value="1"/>
</dbReference>
<keyword evidence="8 17" id="KW-0547">Nucleotide-binding</keyword>
<gene>
    <name evidence="19" type="ORF">LQV63_11585</name>
</gene>
<dbReference type="InterPro" id="IPR059000">
    <property type="entry name" value="ATPase_P-type_domA"/>
</dbReference>
<dbReference type="PRINTS" id="PR00942">
    <property type="entry name" value="CUATPASEI"/>
</dbReference>
<keyword evidence="13" id="KW-0186">Copper</keyword>
<sequence length="738" mass="79270">MSNRQPTMERQSLSISGMTCAACAARIEKVVSKMEGVHEINVNFALGKGDVTFNHTTTPVEQITDNIKRLGFDARVETNLFAKSASTSAECNRLRNRFLLSACFTIPLLWTMVNHFHFTSGIWIPVLFLNPWFQFAMATFVQFVIGGPFYTSAYRALRHKSANMDVLVVLGTSAAYLYSHYVVFHPNATAIGQHPPLYFETSAMIITIVLLGKWLEAMAKKRTLHALEQLHALQAEEADVLRGRTVVRVPLAEVLPGDTIVIKPGAKIPADGTVITGWSAIDESLLTGESQPVDKHSGDTVIGGTVNLNGTLHVKAEKIGSHSALSHMIQLVVQAQHTKPSIQRHADDIAELFVPIVMSFAAITFAAWEFVFAPGDFGEALEHAISVLVIACPCAIGLATPTSVLVGSGKAAKKGILFKDGKHLEMLQQIDTILLDKTGTITEGKPKLTDYIAVGSIDEMTLLRYAAAAEVHSEHPLSRAVVAEAEAKCLAVPPASGFQAFPGYGIRASVEGKDVLIGTAQWLRKDGVKVHDMAEAVKFESQGKTVLYVAIQGRLAGLLAARDSIKVTSVQAIDTLRKWGVDVVMVTGDQERTALTIAQEVGIRSVHAGSLPDDKVKVLQKLQQAGRKVAMVGDGVNDAPALAAADIGVAIGTGADIAVEAADVNLVRGHLTGLTDAIRISQKTMANIKQNLSFALIYNVLAIPLAVIGWLEPWMAGTAMALSSISVVSNALRLQHSK</sequence>
<evidence type="ECO:0000256" key="1">
    <source>
        <dbReference type="ARBA" id="ARBA00004127"/>
    </source>
</evidence>
<keyword evidence="4" id="KW-0813">Transport</keyword>
<evidence type="ECO:0000256" key="8">
    <source>
        <dbReference type="ARBA" id="ARBA00022741"/>
    </source>
</evidence>
<dbReference type="InterPro" id="IPR023214">
    <property type="entry name" value="HAD_sf"/>
</dbReference>
<evidence type="ECO:0000256" key="2">
    <source>
        <dbReference type="ARBA" id="ARBA00006024"/>
    </source>
</evidence>
<dbReference type="PROSITE" id="PS00154">
    <property type="entry name" value="ATPASE_E1_E2"/>
    <property type="match status" value="1"/>
</dbReference>
<evidence type="ECO:0000256" key="5">
    <source>
        <dbReference type="ARBA" id="ARBA00022553"/>
    </source>
</evidence>
<keyword evidence="9" id="KW-0187">Copper transport</keyword>
<feature type="domain" description="HMA" evidence="18">
    <location>
        <begin position="9"/>
        <end position="75"/>
    </location>
</feature>
<evidence type="ECO:0000256" key="9">
    <source>
        <dbReference type="ARBA" id="ARBA00022796"/>
    </source>
</evidence>
<name>A0ABS8YEG6_9BACL</name>
<dbReference type="PRINTS" id="PR00943">
    <property type="entry name" value="CUATPASE"/>
</dbReference>
<comment type="similarity">
    <text evidence="2 17">Belongs to the cation transport ATPase (P-type) (TC 3.A.3) family. Type IB subfamily.</text>
</comment>
<protein>
    <recommendedName>
        <fullName evidence="3">P-type Cu(+) transporter</fullName>
        <ecNumber evidence="3">7.2.2.8</ecNumber>
    </recommendedName>
</protein>
<feature type="transmembrane region" description="Helical" evidence="17">
    <location>
        <begin position="122"/>
        <end position="145"/>
    </location>
</feature>
<dbReference type="InterPro" id="IPR018303">
    <property type="entry name" value="ATPase_P-typ_P_site"/>
</dbReference>
<evidence type="ECO:0000256" key="12">
    <source>
        <dbReference type="ARBA" id="ARBA00022989"/>
    </source>
</evidence>
<dbReference type="InterPro" id="IPR023298">
    <property type="entry name" value="ATPase_P-typ_TM_dom_sf"/>
</dbReference>
<dbReference type="InterPro" id="IPR036163">
    <property type="entry name" value="HMA_dom_sf"/>
</dbReference>
<proteinExistence type="inferred from homology"/>
<dbReference type="InterPro" id="IPR001757">
    <property type="entry name" value="P_typ_ATPase"/>
</dbReference>
<dbReference type="Proteomes" id="UP001199916">
    <property type="component" value="Unassembled WGS sequence"/>
</dbReference>
<keyword evidence="11" id="KW-1278">Translocase</keyword>
<dbReference type="PANTHER" id="PTHR43520:SF8">
    <property type="entry name" value="P-TYPE CU(+) TRANSPORTER"/>
    <property type="match status" value="1"/>
</dbReference>
<dbReference type="PROSITE" id="PS01047">
    <property type="entry name" value="HMA_1"/>
    <property type="match status" value="1"/>
</dbReference>
<dbReference type="CDD" id="cd02094">
    <property type="entry name" value="P-type_ATPase_Cu-like"/>
    <property type="match status" value="1"/>
</dbReference>
<dbReference type="SFLD" id="SFLDG00002">
    <property type="entry name" value="C1.7:_P-type_atpase_like"/>
    <property type="match status" value="1"/>
</dbReference>
<dbReference type="InterPro" id="IPR017969">
    <property type="entry name" value="Heavy-metal-associated_CS"/>
</dbReference>
<dbReference type="SUPFAM" id="SSF81660">
    <property type="entry name" value="Metal cation-transporting ATPase, ATP-binding domain N"/>
    <property type="match status" value="1"/>
</dbReference>
<keyword evidence="6 17" id="KW-0812">Transmembrane</keyword>
<dbReference type="NCBIfam" id="TIGR01511">
    <property type="entry name" value="ATPase-IB1_Cu"/>
    <property type="match status" value="1"/>
</dbReference>
<feature type="transmembrane region" description="Helical" evidence="17">
    <location>
        <begin position="196"/>
        <end position="215"/>
    </location>
</feature>
<dbReference type="EC" id="7.2.2.8" evidence="3"/>
<dbReference type="Gene3D" id="2.70.150.10">
    <property type="entry name" value="Calcium-transporting ATPase, cytoplasmic transduction domain A"/>
    <property type="match status" value="1"/>
</dbReference>
<dbReference type="PROSITE" id="PS50846">
    <property type="entry name" value="HMA_2"/>
    <property type="match status" value="1"/>
</dbReference>
<dbReference type="PRINTS" id="PR00119">
    <property type="entry name" value="CATATPASE"/>
</dbReference>
<evidence type="ECO:0000259" key="18">
    <source>
        <dbReference type="PROSITE" id="PS50846"/>
    </source>
</evidence>